<dbReference type="GO" id="GO:0007165">
    <property type="term" value="P:signal transduction"/>
    <property type="evidence" value="ECO:0007669"/>
    <property type="project" value="InterPro"/>
</dbReference>
<dbReference type="InterPro" id="IPR037924">
    <property type="entry name" value="Pelle_death"/>
</dbReference>
<dbReference type="SUPFAM" id="SSF47986">
    <property type="entry name" value="DEATH domain"/>
    <property type="match status" value="1"/>
</dbReference>
<protein>
    <recommendedName>
        <fullName evidence="2">non-specific serine/threonine protein kinase</fullName>
        <ecNumber evidence="2">2.7.11.1</ecNumber>
    </recommendedName>
</protein>
<dbReference type="PANTHER" id="PTHR48006">
    <property type="entry name" value="LEUCINE-RICH REPEAT-CONTAINING PROTEIN DDB_G0281931-RELATED"/>
    <property type="match status" value="1"/>
</dbReference>
<dbReference type="Proteomes" id="UP000887569">
    <property type="component" value="Unplaced"/>
</dbReference>
<evidence type="ECO:0000256" key="9">
    <source>
        <dbReference type="ARBA" id="ARBA00048679"/>
    </source>
</evidence>
<evidence type="ECO:0000256" key="11">
    <source>
        <dbReference type="SAM" id="MobiDB-lite"/>
    </source>
</evidence>
<accession>A0A914ZG19</accession>
<dbReference type="Gene3D" id="1.10.510.10">
    <property type="entry name" value="Transferase(Phosphotransferase) domain 1"/>
    <property type="match status" value="1"/>
</dbReference>
<feature type="region of interest" description="Disordered" evidence="11">
    <location>
        <begin position="169"/>
        <end position="197"/>
    </location>
</feature>
<comment type="catalytic activity">
    <reaction evidence="8">
        <text>L-threonyl-[protein] + ATP = O-phospho-L-threonyl-[protein] + ADP + H(+)</text>
        <dbReference type="Rhea" id="RHEA:46608"/>
        <dbReference type="Rhea" id="RHEA-COMP:11060"/>
        <dbReference type="Rhea" id="RHEA-COMP:11605"/>
        <dbReference type="ChEBI" id="CHEBI:15378"/>
        <dbReference type="ChEBI" id="CHEBI:30013"/>
        <dbReference type="ChEBI" id="CHEBI:30616"/>
        <dbReference type="ChEBI" id="CHEBI:61977"/>
        <dbReference type="ChEBI" id="CHEBI:456216"/>
        <dbReference type="EC" id="2.7.11.1"/>
    </reaction>
</comment>
<evidence type="ECO:0000256" key="6">
    <source>
        <dbReference type="ARBA" id="ARBA00022777"/>
    </source>
</evidence>
<comment type="similarity">
    <text evidence="1">Belongs to the protein kinase superfamily. TKL Ser/Thr protein kinase family. Pelle subfamily.</text>
</comment>
<feature type="domain" description="Protein kinase" evidence="12">
    <location>
        <begin position="220"/>
        <end position="488"/>
    </location>
</feature>
<dbReference type="Gene3D" id="1.10.533.10">
    <property type="entry name" value="Death Domain, Fas"/>
    <property type="match status" value="1"/>
</dbReference>
<dbReference type="AlphaFoldDB" id="A0A914ZG19"/>
<dbReference type="InterPro" id="IPR000719">
    <property type="entry name" value="Prot_kinase_dom"/>
</dbReference>
<organism evidence="13 14">
    <name type="scientific">Parascaris univalens</name>
    <name type="common">Nematode worm</name>
    <dbReference type="NCBI Taxonomy" id="6257"/>
    <lineage>
        <taxon>Eukaryota</taxon>
        <taxon>Metazoa</taxon>
        <taxon>Ecdysozoa</taxon>
        <taxon>Nematoda</taxon>
        <taxon>Chromadorea</taxon>
        <taxon>Rhabditida</taxon>
        <taxon>Spirurina</taxon>
        <taxon>Ascaridomorpha</taxon>
        <taxon>Ascaridoidea</taxon>
        <taxon>Ascarididae</taxon>
        <taxon>Parascaris</taxon>
    </lineage>
</organism>
<evidence type="ECO:0000256" key="2">
    <source>
        <dbReference type="ARBA" id="ARBA00012513"/>
    </source>
</evidence>
<dbReference type="SUPFAM" id="SSF56112">
    <property type="entry name" value="Protein kinase-like (PK-like)"/>
    <property type="match status" value="1"/>
</dbReference>
<dbReference type="SMART" id="SM00220">
    <property type="entry name" value="S_TKc"/>
    <property type="match status" value="1"/>
</dbReference>
<evidence type="ECO:0000313" key="13">
    <source>
        <dbReference type="Proteomes" id="UP000887569"/>
    </source>
</evidence>
<dbReference type="InterPro" id="IPR011009">
    <property type="entry name" value="Kinase-like_dom_sf"/>
</dbReference>
<dbReference type="InterPro" id="IPR000488">
    <property type="entry name" value="Death_dom"/>
</dbReference>
<keyword evidence="5 10" id="KW-0547">Nucleotide-binding</keyword>
<dbReference type="Gene3D" id="3.30.200.20">
    <property type="entry name" value="Phosphorylase Kinase, domain 1"/>
    <property type="match status" value="1"/>
</dbReference>
<dbReference type="GO" id="GO:0045087">
    <property type="term" value="P:innate immune response"/>
    <property type="evidence" value="ECO:0007669"/>
    <property type="project" value="UniProtKB-ARBA"/>
</dbReference>
<keyword evidence="7 10" id="KW-0067">ATP-binding</keyword>
<dbReference type="CDD" id="cd08307">
    <property type="entry name" value="Death_Pelle"/>
    <property type="match status" value="1"/>
</dbReference>
<proteinExistence type="inferred from homology"/>
<sequence length="592" mass="66112">MPIVSSTGVSLLQRIMVYASQMEASPCSSHSDFVFSIPFAVRKQLSAILDPGNAWETLAAVMPDINNEDVEACRRARDPESPTEILLTIWGSKGNKVIQLYNLLARMRLVRAMEMIHHLVDPKYHHWEKECVRSRAAIRSATHNGSSESLRNQGHVPIAARLSEQHSCQNASVISTKPPQNLSNATSATSATSEPSGLFTGLQNTPLVRYEEILVATDNFAAENILGRGGYGVVYKGSWKHTQVAVKRIQAKGDSGIEHEKERLRQSLQELRTLAKYRHDNILPLYGYSLDGPEPCLVYQYMANGSLEDRILCRKGTPPLTWAQKRNIAEGSARGLHFLHSIARAPIIHGDVKSANILLDKYLEPKLGDFGLSRDGQVETGPGEKSPLIASHIKGTLAYLPPEFITSKILTTKLDVYSFGVVLLEIGTALRAYVDSREPHSLVDYVVHIQARIGKDPKKMIEVLADRRCPPIDQRSSTSSQIEYSTSIVVSNSTIFHLLHSVHSTRRYLCAGLFQSDQLTTSMGCATFSRCSCRNRMARNNIKCESGLTRRQRPYVIGFLQLSAQQQQRRRPRQMAHQCVILCCVFMRSFFV</sequence>
<evidence type="ECO:0000256" key="10">
    <source>
        <dbReference type="PROSITE-ProRule" id="PRU10141"/>
    </source>
</evidence>
<dbReference type="WBParaSite" id="PgB02X_g127_t03">
    <property type="protein sequence ID" value="PgB02X_g127_t03"/>
    <property type="gene ID" value="PgB02X_g127"/>
</dbReference>
<reference evidence="14" key="1">
    <citation type="submission" date="2022-11" db="UniProtKB">
        <authorList>
            <consortium name="WormBaseParasite"/>
        </authorList>
    </citation>
    <scope>IDENTIFICATION</scope>
</reference>
<evidence type="ECO:0000313" key="14">
    <source>
        <dbReference type="WBParaSite" id="PgB02X_g127_t03"/>
    </source>
</evidence>
<dbReference type="GO" id="GO:0005524">
    <property type="term" value="F:ATP binding"/>
    <property type="evidence" value="ECO:0007669"/>
    <property type="project" value="UniProtKB-UniRule"/>
</dbReference>
<name>A0A914ZG19_PARUN</name>
<keyword evidence="3" id="KW-0723">Serine/threonine-protein kinase</keyword>
<dbReference type="FunFam" id="1.10.510.10:FF:000754">
    <property type="entry name" value="Interleukin-1 receptor-associated kinase"/>
    <property type="match status" value="1"/>
</dbReference>
<dbReference type="Pfam" id="PF00069">
    <property type="entry name" value="Pkinase"/>
    <property type="match status" value="1"/>
</dbReference>
<dbReference type="PROSITE" id="PS00107">
    <property type="entry name" value="PROTEIN_KINASE_ATP"/>
    <property type="match status" value="1"/>
</dbReference>
<dbReference type="CDD" id="cd14066">
    <property type="entry name" value="STKc_IRAK"/>
    <property type="match status" value="1"/>
</dbReference>
<evidence type="ECO:0000256" key="1">
    <source>
        <dbReference type="ARBA" id="ARBA00008718"/>
    </source>
</evidence>
<dbReference type="Pfam" id="PF00531">
    <property type="entry name" value="Death"/>
    <property type="match status" value="1"/>
</dbReference>
<evidence type="ECO:0000259" key="12">
    <source>
        <dbReference type="PROSITE" id="PS50011"/>
    </source>
</evidence>
<feature type="binding site" evidence="10">
    <location>
        <position position="247"/>
    </location>
    <ligand>
        <name>ATP</name>
        <dbReference type="ChEBI" id="CHEBI:30616"/>
    </ligand>
</feature>
<keyword evidence="6" id="KW-0418">Kinase</keyword>
<evidence type="ECO:0000256" key="4">
    <source>
        <dbReference type="ARBA" id="ARBA00022679"/>
    </source>
</evidence>
<dbReference type="InterPro" id="IPR017441">
    <property type="entry name" value="Protein_kinase_ATP_BS"/>
</dbReference>
<feature type="compositionally biased region" description="Polar residues" evidence="11">
    <location>
        <begin position="169"/>
        <end position="184"/>
    </location>
</feature>
<dbReference type="PROSITE" id="PS50011">
    <property type="entry name" value="PROTEIN_KINASE_DOM"/>
    <property type="match status" value="1"/>
</dbReference>
<keyword evidence="13" id="KW-1185">Reference proteome</keyword>
<dbReference type="PANTHER" id="PTHR48006:SF102">
    <property type="entry name" value="LEUCINE-RICH REPEAT-CONTAINING PROTEIN DDB_G0281931-RELATED"/>
    <property type="match status" value="1"/>
</dbReference>
<evidence type="ECO:0000256" key="8">
    <source>
        <dbReference type="ARBA" id="ARBA00047899"/>
    </source>
</evidence>
<dbReference type="InterPro" id="IPR011029">
    <property type="entry name" value="DEATH-like_dom_sf"/>
</dbReference>
<dbReference type="GO" id="GO:0004674">
    <property type="term" value="F:protein serine/threonine kinase activity"/>
    <property type="evidence" value="ECO:0007669"/>
    <property type="project" value="UniProtKB-KW"/>
</dbReference>
<dbReference type="PROSITE" id="PS00108">
    <property type="entry name" value="PROTEIN_KINASE_ST"/>
    <property type="match status" value="1"/>
</dbReference>
<comment type="catalytic activity">
    <reaction evidence="9">
        <text>L-seryl-[protein] + ATP = O-phospho-L-seryl-[protein] + ADP + H(+)</text>
        <dbReference type="Rhea" id="RHEA:17989"/>
        <dbReference type="Rhea" id="RHEA-COMP:9863"/>
        <dbReference type="Rhea" id="RHEA-COMP:11604"/>
        <dbReference type="ChEBI" id="CHEBI:15378"/>
        <dbReference type="ChEBI" id="CHEBI:29999"/>
        <dbReference type="ChEBI" id="CHEBI:30616"/>
        <dbReference type="ChEBI" id="CHEBI:83421"/>
        <dbReference type="ChEBI" id="CHEBI:456216"/>
        <dbReference type="EC" id="2.7.11.1"/>
    </reaction>
</comment>
<evidence type="ECO:0000256" key="3">
    <source>
        <dbReference type="ARBA" id="ARBA00022527"/>
    </source>
</evidence>
<evidence type="ECO:0000256" key="7">
    <source>
        <dbReference type="ARBA" id="ARBA00022840"/>
    </source>
</evidence>
<keyword evidence="4" id="KW-0808">Transferase</keyword>
<dbReference type="InterPro" id="IPR051824">
    <property type="entry name" value="LRR_Rcpt-Like_S/T_Kinase"/>
</dbReference>
<evidence type="ECO:0000256" key="5">
    <source>
        <dbReference type="ARBA" id="ARBA00022741"/>
    </source>
</evidence>
<dbReference type="InterPro" id="IPR008271">
    <property type="entry name" value="Ser/Thr_kinase_AS"/>
</dbReference>
<dbReference type="EC" id="2.7.11.1" evidence="2"/>